<dbReference type="AlphaFoldDB" id="W6QJ03"/>
<dbReference type="EMBL" id="HG792017">
    <property type="protein sequence ID" value="CDM34199.1"/>
    <property type="molecule type" value="Genomic_DNA"/>
</dbReference>
<organism evidence="2 3">
    <name type="scientific">Penicillium roqueforti (strain FM164)</name>
    <dbReference type="NCBI Taxonomy" id="1365484"/>
    <lineage>
        <taxon>Eukaryota</taxon>
        <taxon>Fungi</taxon>
        <taxon>Dikarya</taxon>
        <taxon>Ascomycota</taxon>
        <taxon>Pezizomycotina</taxon>
        <taxon>Eurotiomycetes</taxon>
        <taxon>Eurotiomycetidae</taxon>
        <taxon>Eurotiales</taxon>
        <taxon>Aspergillaceae</taxon>
        <taxon>Penicillium</taxon>
    </lineage>
</organism>
<evidence type="ECO:0000313" key="3">
    <source>
        <dbReference type="Proteomes" id="UP000030686"/>
    </source>
</evidence>
<accession>W6QJ03</accession>
<proteinExistence type="predicted"/>
<feature type="region of interest" description="Disordered" evidence="1">
    <location>
        <begin position="1"/>
        <end position="24"/>
    </location>
</feature>
<name>W6QJ03_PENRF</name>
<evidence type="ECO:0000256" key="1">
    <source>
        <dbReference type="SAM" id="MobiDB-lite"/>
    </source>
</evidence>
<sequence>MQDTEETNRQAKRKAAIEYGMQRRAPALSAEILTGVANSSSPPSPV</sequence>
<gene>
    <name evidence="2" type="ORF">PROQFM164_S03g000923</name>
</gene>
<dbReference type="Proteomes" id="UP000030686">
    <property type="component" value="Unassembled WGS sequence"/>
</dbReference>
<evidence type="ECO:0000313" key="2">
    <source>
        <dbReference type="EMBL" id="CDM34199.1"/>
    </source>
</evidence>
<protein>
    <submittedName>
        <fullName evidence="2">Genomic scaffold, ProqFM164S03</fullName>
    </submittedName>
</protein>
<keyword evidence="3" id="KW-1185">Reference proteome</keyword>
<reference evidence="2" key="1">
    <citation type="journal article" date="2014" name="Nat. Commun.">
        <title>Multiple recent horizontal transfers of a large genomic region in cheese making fungi.</title>
        <authorList>
            <person name="Cheeseman K."/>
            <person name="Ropars J."/>
            <person name="Renault P."/>
            <person name="Dupont J."/>
            <person name="Gouzy J."/>
            <person name="Branca A."/>
            <person name="Abraham A.L."/>
            <person name="Ceppi M."/>
            <person name="Conseiller E."/>
            <person name="Debuchy R."/>
            <person name="Malagnac F."/>
            <person name="Goarin A."/>
            <person name="Silar P."/>
            <person name="Lacoste S."/>
            <person name="Sallet E."/>
            <person name="Bensimon A."/>
            <person name="Giraud T."/>
            <person name="Brygoo Y."/>
        </authorList>
    </citation>
    <scope>NUCLEOTIDE SEQUENCE [LARGE SCALE GENOMIC DNA]</scope>
    <source>
        <strain evidence="2">FM164</strain>
    </source>
</reference>